<reference evidence="2 3" key="1">
    <citation type="submission" date="2018-06" db="EMBL/GenBank/DDBJ databases">
        <title>Genomic Encyclopedia of Archaeal and Bacterial Type Strains, Phase II (KMG-II): from individual species to whole genera.</title>
        <authorList>
            <person name="Goeker M."/>
        </authorList>
    </citation>
    <scope>NUCLEOTIDE SEQUENCE [LARGE SCALE GENOMIC DNA]</scope>
    <source>
        <strain evidence="2 3">DSM 17205</strain>
    </source>
</reference>
<dbReference type="EC" id="3.1.-.-" evidence="1"/>
<name>A0ABX5PY50_9FLAO</name>
<accession>A0ABX5PY50</accession>
<dbReference type="InterPro" id="IPR011067">
    <property type="entry name" value="Plasmid_toxin/cell-grow_inhib"/>
</dbReference>
<sequence length="110" mass="12239">MKKGDIYQAFLDPVIGSEQGGNRPVIIISGNTLNTLANVVIIVPVSSKIKFYEGDPILEPNKTNGLKEKSELFVLHTKSIAKERLKKRIGSVEPEVLKQIYNSLTDIFEL</sequence>
<dbReference type="RefSeq" id="WP_015362787.1">
    <property type="nucleotide sequence ID" value="NZ_QKZR01000002.1"/>
</dbReference>
<evidence type="ECO:0000313" key="3">
    <source>
        <dbReference type="Proteomes" id="UP000248584"/>
    </source>
</evidence>
<comment type="function">
    <text evidence="1">Toxic component of a type II toxin-antitoxin (TA) system.</text>
</comment>
<dbReference type="InterPro" id="IPR003477">
    <property type="entry name" value="PemK-like"/>
</dbReference>
<dbReference type="Pfam" id="PF02452">
    <property type="entry name" value="PemK_toxin"/>
    <property type="match status" value="1"/>
</dbReference>
<gene>
    <name evidence="2" type="ORF">LX97_01598</name>
</gene>
<dbReference type="SUPFAM" id="SSF50118">
    <property type="entry name" value="Cell growth inhibitor/plasmid maintenance toxic component"/>
    <property type="match status" value="1"/>
</dbReference>
<keyword evidence="1" id="KW-0255">Endonuclease</keyword>
<dbReference type="EMBL" id="QKZR01000002">
    <property type="protein sequence ID" value="PZX40825.1"/>
    <property type="molecule type" value="Genomic_DNA"/>
</dbReference>
<comment type="similarity">
    <text evidence="1">Belongs to the PemK/MazF family.</text>
</comment>
<protein>
    <recommendedName>
        <fullName evidence="1">mRNA interferase</fullName>
        <ecNumber evidence="1">3.1.-.-</ecNumber>
    </recommendedName>
</protein>
<proteinExistence type="inferred from homology"/>
<evidence type="ECO:0000256" key="1">
    <source>
        <dbReference type="PIRNR" id="PIRNR033490"/>
    </source>
</evidence>
<keyword evidence="1" id="KW-0378">Hydrolase</keyword>
<comment type="caution">
    <text evidence="2">The sequence shown here is derived from an EMBL/GenBank/DDBJ whole genome shotgun (WGS) entry which is preliminary data.</text>
</comment>
<keyword evidence="1" id="KW-0540">Nuclease</keyword>
<dbReference type="Proteomes" id="UP000248584">
    <property type="component" value="Unassembled WGS sequence"/>
</dbReference>
<dbReference type="Gene3D" id="2.30.30.110">
    <property type="match status" value="1"/>
</dbReference>
<dbReference type="PIRSF" id="PIRSF033490">
    <property type="entry name" value="MazF"/>
    <property type="match status" value="1"/>
</dbReference>
<dbReference type="PANTHER" id="PTHR33988">
    <property type="entry name" value="ENDORIBONUCLEASE MAZF-RELATED"/>
    <property type="match status" value="1"/>
</dbReference>
<evidence type="ECO:0000313" key="2">
    <source>
        <dbReference type="EMBL" id="PZX40825.1"/>
    </source>
</evidence>
<keyword evidence="3" id="KW-1185">Reference proteome</keyword>
<organism evidence="2 3">
    <name type="scientific">Nonlabens dokdonensis</name>
    <dbReference type="NCBI Taxonomy" id="328515"/>
    <lineage>
        <taxon>Bacteria</taxon>
        <taxon>Pseudomonadati</taxon>
        <taxon>Bacteroidota</taxon>
        <taxon>Flavobacteriia</taxon>
        <taxon>Flavobacteriales</taxon>
        <taxon>Flavobacteriaceae</taxon>
        <taxon>Nonlabens</taxon>
    </lineage>
</organism>